<dbReference type="InterPro" id="IPR036291">
    <property type="entry name" value="NAD(P)-bd_dom_sf"/>
</dbReference>
<comment type="caution">
    <text evidence="8">The sequence shown here is derived from an EMBL/GenBank/DDBJ whole genome shotgun (WGS) entry which is preliminary data.</text>
</comment>
<evidence type="ECO:0000313" key="8">
    <source>
        <dbReference type="EMBL" id="MTD16910.1"/>
    </source>
</evidence>
<keyword evidence="9" id="KW-1185">Reference proteome</keyword>
<dbReference type="SUPFAM" id="SSF50129">
    <property type="entry name" value="GroES-like"/>
    <property type="match status" value="1"/>
</dbReference>
<accession>A0A7K1FS63</accession>
<gene>
    <name evidence="8" type="ORF">GIS00_23530</name>
</gene>
<dbReference type="Gene3D" id="3.40.50.720">
    <property type="entry name" value="NAD(P)-binding Rossmann-like Domain"/>
    <property type="match status" value="1"/>
</dbReference>
<keyword evidence="2" id="KW-0479">Metal-binding</keyword>
<dbReference type="Pfam" id="PF08240">
    <property type="entry name" value="ADH_N"/>
    <property type="match status" value="1"/>
</dbReference>
<dbReference type="PANTHER" id="PTHR42683">
    <property type="entry name" value="ALDEHYDE REDUCTASE"/>
    <property type="match status" value="1"/>
</dbReference>
<dbReference type="InterPro" id="IPR047109">
    <property type="entry name" value="CAD-like"/>
</dbReference>
<dbReference type="EC" id="1.1.1.2" evidence="5"/>
<evidence type="ECO:0000256" key="3">
    <source>
        <dbReference type="ARBA" id="ARBA00022833"/>
    </source>
</evidence>
<dbReference type="SMART" id="SM00829">
    <property type="entry name" value="PKS_ER"/>
    <property type="match status" value="1"/>
</dbReference>
<dbReference type="Gene3D" id="3.90.180.10">
    <property type="entry name" value="Medium-chain alcohol dehydrogenases, catalytic domain"/>
    <property type="match status" value="1"/>
</dbReference>
<dbReference type="Proteomes" id="UP000460221">
    <property type="component" value="Unassembled WGS sequence"/>
</dbReference>
<dbReference type="InterPro" id="IPR020843">
    <property type="entry name" value="ER"/>
</dbReference>
<evidence type="ECO:0000256" key="5">
    <source>
        <dbReference type="ARBA" id="ARBA00024074"/>
    </source>
</evidence>
<dbReference type="InterPro" id="IPR011032">
    <property type="entry name" value="GroES-like_sf"/>
</dbReference>
<dbReference type="FunFam" id="3.40.50.720:FF:000022">
    <property type="entry name" value="Cinnamyl alcohol dehydrogenase"/>
    <property type="match status" value="1"/>
</dbReference>
<dbReference type="AlphaFoldDB" id="A0A7K1FS63"/>
<evidence type="ECO:0000256" key="6">
    <source>
        <dbReference type="ARBA" id="ARBA00048262"/>
    </source>
</evidence>
<dbReference type="EMBL" id="WLYK01000012">
    <property type="protein sequence ID" value="MTD16910.1"/>
    <property type="molecule type" value="Genomic_DNA"/>
</dbReference>
<comment type="cofactor">
    <cofactor evidence="1">
        <name>Zn(2+)</name>
        <dbReference type="ChEBI" id="CHEBI:29105"/>
    </cofactor>
</comment>
<protein>
    <recommendedName>
        <fullName evidence="5">alcohol dehydrogenase (NADP(+))</fullName>
        <ecNumber evidence="5">1.1.1.2</ecNumber>
    </recommendedName>
</protein>
<dbReference type="GO" id="GO:0046872">
    <property type="term" value="F:metal ion binding"/>
    <property type="evidence" value="ECO:0007669"/>
    <property type="project" value="UniProtKB-KW"/>
</dbReference>
<dbReference type="GO" id="GO:0008106">
    <property type="term" value="F:alcohol dehydrogenase (NADP+) activity"/>
    <property type="evidence" value="ECO:0007669"/>
    <property type="project" value="UniProtKB-EC"/>
</dbReference>
<feature type="domain" description="Enoyl reductase (ER)" evidence="7">
    <location>
        <begin position="9"/>
        <end position="338"/>
    </location>
</feature>
<keyword evidence="3" id="KW-0862">Zinc</keyword>
<organism evidence="8 9">
    <name type="scientific">Nakamurella alba</name>
    <dbReference type="NCBI Taxonomy" id="2665158"/>
    <lineage>
        <taxon>Bacteria</taxon>
        <taxon>Bacillati</taxon>
        <taxon>Actinomycetota</taxon>
        <taxon>Actinomycetes</taxon>
        <taxon>Nakamurellales</taxon>
        <taxon>Nakamurellaceae</taxon>
        <taxon>Nakamurella</taxon>
    </lineage>
</organism>
<evidence type="ECO:0000256" key="1">
    <source>
        <dbReference type="ARBA" id="ARBA00001947"/>
    </source>
</evidence>
<dbReference type="InterPro" id="IPR013154">
    <property type="entry name" value="ADH-like_N"/>
</dbReference>
<sequence length="344" mass="35686">MRTTTAWQSSNGSLDPDRVTIERRDLRPDDVAVRIDFCGICHSDLHQIHGHAAGGSVIPGHEFVGAVTEVGAAVTRFAPGDPVAVGTIVDSCGECDMCRAGEEVYCATATRTYAHTDRVDGLPTNGGWSREYVLTEGFVFPLPADLDPAGAAPLLCAGVTVWNPLRRSGIGPGSRVAVAGLGGLGHLAVKFAAALGAEVSVISRTADKHADALALGATDLVVSGDPTHLAASAGRFDLVLDTIPAPHDLGPLLGLLRTGGNCCVVGWFAEMPVDLMGLMLGRKSLSSSATGGRPSTAEMLAFCAEHGITADVEVLPSAQVGNGLARLEKGDVRYRFVLDLADLD</sequence>
<dbReference type="InterPro" id="IPR013149">
    <property type="entry name" value="ADH-like_C"/>
</dbReference>
<dbReference type="Pfam" id="PF00107">
    <property type="entry name" value="ADH_zinc_N"/>
    <property type="match status" value="1"/>
</dbReference>
<name>A0A7K1FS63_9ACTN</name>
<evidence type="ECO:0000259" key="7">
    <source>
        <dbReference type="SMART" id="SM00829"/>
    </source>
</evidence>
<proteinExistence type="predicted"/>
<comment type="catalytic activity">
    <reaction evidence="6">
        <text>a primary alcohol + NADP(+) = an aldehyde + NADPH + H(+)</text>
        <dbReference type="Rhea" id="RHEA:15937"/>
        <dbReference type="ChEBI" id="CHEBI:15378"/>
        <dbReference type="ChEBI" id="CHEBI:15734"/>
        <dbReference type="ChEBI" id="CHEBI:17478"/>
        <dbReference type="ChEBI" id="CHEBI:57783"/>
        <dbReference type="ChEBI" id="CHEBI:58349"/>
        <dbReference type="EC" id="1.1.1.2"/>
    </reaction>
</comment>
<evidence type="ECO:0000256" key="4">
    <source>
        <dbReference type="ARBA" id="ARBA00023002"/>
    </source>
</evidence>
<evidence type="ECO:0000313" key="9">
    <source>
        <dbReference type="Proteomes" id="UP000460221"/>
    </source>
</evidence>
<dbReference type="CDD" id="cd05283">
    <property type="entry name" value="CAD1"/>
    <property type="match status" value="1"/>
</dbReference>
<keyword evidence="4" id="KW-0560">Oxidoreductase</keyword>
<reference evidence="8 9" key="1">
    <citation type="submission" date="2019-11" db="EMBL/GenBank/DDBJ databases">
        <authorList>
            <person name="Jiang L.-Q."/>
        </authorList>
    </citation>
    <scope>NUCLEOTIDE SEQUENCE [LARGE SCALE GENOMIC DNA]</scope>
    <source>
        <strain evidence="8 9">YIM 132087</strain>
    </source>
</reference>
<evidence type="ECO:0000256" key="2">
    <source>
        <dbReference type="ARBA" id="ARBA00022723"/>
    </source>
</evidence>
<dbReference type="SUPFAM" id="SSF51735">
    <property type="entry name" value="NAD(P)-binding Rossmann-fold domains"/>
    <property type="match status" value="1"/>
</dbReference>
<dbReference type="RefSeq" id="WP_154770915.1">
    <property type="nucleotide sequence ID" value="NZ_WLYK01000012.1"/>
</dbReference>